<dbReference type="Gene3D" id="2.60.120.610">
    <property type="entry name" value="arabinofuranosyltransferase like domain"/>
    <property type="match status" value="1"/>
</dbReference>
<proteinExistence type="inferred from homology"/>
<evidence type="ECO:0000256" key="7">
    <source>
        <dbReference type="ARBA" id="ARBA00022692"/>
    </source>
</evidence>
<organism evidence="16 17">
    <name type="scientific">Nocardia panacis</name>
    <dbReference type="NCBI Taxonomy" id="2340916"/>
    <lineage>
        <taxon>Bacteria</taxon>
        <taxon>Bacillati</taxon>
        <taxon>Actinomycetota</taxon>
        <taxon>Actinomycetes</taxon>
        <taxon>Mycobacteriales</taxon>
        <taxon>Nocardiaceae</taxon>
        <taxon>Nocardia</taxon>
    </lineage>
</organism>
<evidence type="ECO:0000256" key="4">
    <source>
        <dbReference type="ARBA" id="ARBA00022475"/>
    </source>
</evidence>
<comment type="subcellular location">
    <subcellularLocation>
        <location evidence="2">Cell membrane</location>
        <topology evidence="2">Multi-pass membrane protein</topology>
    </subcellularLocation>
</comment>
<dbReference type="GO" id="GO:0005886">
    <property type="term" value="C:plasma membrane"/>
    <property type="evidence" value="ECO:0007669"/>
    <property type="project" value="UniProtKB-SubCell"/>
</dbReference>
<feature type="transmembrane region" description="Helical" evidence="12">
    <location>
        <begin position="683"/>
        <end position="706"/>
    </location>
</feature>
<dbReference type="OrthoDB" id="3584570at2"/>
<feature type="transmembrane region" description="Helical" evidence="12">
    <location>
        <begin position="413"/>
        <end position="438"/>
    </location>
</feature>
<evidence type="ECO:0000256" key="3">
    <source>
        <dbReference type="ARBA" id="ARBA00008195"/>
    </source>
</evidence>
<evidence type="ECO:0000313" key="17">
    <source>
        <dbReference type="Proteomes" id="UP000266677"/>
    </source>
</evidence>
<feature type="compositionally biased region" description="Polar residues" evidence="11">
    <location>
        <begin position="806"/>
        <end position="818"/>
    </location>
</feature>
<dbReference type="GO" id="GO:0071555">
    <property type="term" value="P:cell wall organization"/>
    <property type="evidence" value="ECO:0007669"/>
    <property type="project" value="UniProtKB-KW"/>
</dbReference>
<evidence type="ECO:0000256" key="2">
    <source>
        <dbReference type="ARBA" id="ARBA00004651"/>
    </source>
</evidence>
<evidence type="ECO:0000256" key="9">
    <source>
        <dbReference type="ARBA" id="ARBA00023136"/>
    </source>
</evidence>
<evidence type="ECO:0000256" key="12">
    <source>
        <dbReference type="SAM" id="Phobius"/>
    </source>
</evidence>
<dbReference type="Pfam" id="PF04602">
    <property type="entry name" value="Arabinose_trans"/>
    <property type="match status" value="1"/>
</dbReference>
<dbReference type="Pfam" id="PF17689">
    <property type="entry name" value="Arabino_trans_N"/>
    <property type="match status" value="1"/>
</dbReference>
<evidence type="ECO:0000256" key="11">
    <source>
        <dbReference type="SAM" id="MobiDB-lite"/>
    </source>
</evidence>
<dbReference type="GO" id="GO:0071766">
    <property type="term" value="P:Actinobacterium-type cell wall biogenesis"/>
    <property type="evidence" value="ECO:0007669"/>
    <property type="project" value="InterPro"/>
</dbReference>
<feature type="transmembrane region" description="Helical" evidence="12">
    <location>
        <begin position="215"/>
        <end position="235"/>
    </location>
</feature>
<evidence type="ECO:0000256" key="1">
    <source>
        <dbReference type="ARBA" id="ARBA00003001"/>
    </source>
</evidence>
<comment type="function">
    <text evidence="1">Arabinosyl transferase responsible for the polymerization of arabinose into the arabinan of arabinogalactan.</text>
</comment>
<feature type="region of interest" description="Disordered" evidence="11">
    <location>
        <begin position="1"/>
        <end position="21"/>
    </location>
</feature>
<evidence type="ECO:0000256" key="10">
    <source>
        <dbReference type="ARBA" id="ARBA00023316"/>
    </source>
</evidence>
<feature type="transmembrane region" description="Helical" evidence="12">
    <location>
        <begin position="29"/>
        <end position="47"/>
    </location>
</feature>
<feature type="transmembrane region" description="Helical" evidence="12">
    <location>
        <begin position="458"/>
        <end position="477"/>
    </location>
</feature>
<dbReference type="Pfam" id="PF14896">
    <property type="entry name" value="Arabino_trans_C"/>
    <property type="match status" value="1"/>
</dbReference>
<dbReference type="InterPro" id="IPR007680">
    <property type="entry name" value="Arabino_trans_central"/>
</dbReference>
<evidence type="ECO:0000256" key="5">
    <source>
        <dbReference type="ARBA" id="ARBA00022676"/>
    </source>
</evidence>
<feature type="transmembrane region" description="Helical" evidence="12">
    <location>
        <begin position="364"/>
        <end position="380"/>
    </location>
</feature>
<feature type="transmembrane region" description="Helical" evidence="12">
    <location>
        <begin position="330"/>
        <end position="352"/>
    </location>
</feature>
<feature type="domain" description="Arabinosyltransferase C-terminal" evidence="14">
    <location>
        <begin position="703"/>
        <end position="1087"/>
    </location>
</feature>
<keyword evidence="17" id="KW-1185">Reference proteome</keyword>
<evidence type="ECO:0000256" key="8">
    <source>
        <dbReference type="ARBA" id="ARBA00022989"/>
    </source>
</evidence>
<keyword evidence="7 12" id="KW-0812">Transmembrane</keyword>
<dbReference type="Gene3D" id="2.60.120.940">
    <property type="entry name" value="EmbC, C-terminal domain, subdomain 2"/>
    <property type="match status" value="1"/>
</dbReference>
<dbReference type="Proteomes" id="UP000266677">
    <property type="component" value="Unassembled WGS sequence"/>
</dbReference>
<gene>
    <name evidence="16" type="ORF">D5S18_31295</name>
</gene>
<dbReference type="InterPro" id="IPR042486">
    <property type="entry name" value="Arabino_trans_C_2"/>
</dbReference>
<evidence type="ECO:0000259" key="13">
    <source>
        <dbReference type="Pfam" id="PF04602"/>
    </source>
</evidence>
<feature type="transmembrane region" description="Helical" evidence="12">
    <location>
        <begin position="651"/>
        <end position="671"/>
    </location>
</feature>
<comment type="similarity">
    <text evidence="3">Belongs to the emb family.</text>
</comment>
<accession>A0A3A4KJ05</accession>
<protein>
    <submittedName>
        <fullName evidence="16">Arabinosyltransferase</fullName>
    </submittedName>
</protein>
<keyword evidence="6 16" id="KW-0808">Transferase</keyword>
<keyword evidence="10" id="KW-0961">Cell wall biogenesis/degradation</keyword>
<dbReference type="Gene3D" id="3.40.190.160">
    <property type="match status" value="1"/>
</dbReference>
<keyword evidence="8 12" id="KW-1133">Transmembrane helix</keyword>
<feature type="transmembrane region" description="Helical" evidence="12">
    <location>
        <begin position="523"/>
        <end position="541"/>
    </location>
</feature>
<reference evidence="16 17" key="1">
    <citation type="submission" date="2018-09" db="EMBL/GenBank/DDBJ databases">
        <title>YIM PH21274 draft genome.</title>
        <authorList>
            <person name="Miao C."/>
        </authorList>
    </citation>
    <scope>NUCLEOTIDE SEQUENCE [LARGE SCALE GENOMIC DNA]</scope>
    <source>
        <strain evidence="16 17">YIM PH 21724</strain>
    </source>
</reference>
<feature type="domain" description="Arabinofuranosyltransferase central" evidence="13">
    <location>
        <begin position="212"/>
        <end position="672"/>
    </location>
</feature>
<evidence type="ECO:0000259" key="15">
    <source>
        <dbReference type="Pfam" id="PF17689"/>
    </source>
</evidence>
<dbReference type="EMBL" id="QZFU01000045">
    <property type="protein sequence ID" value="RJO69153.1"/>
    <property type="molecule type" value="Genomic_DNA"/>
</dbReference>
<feature type="compositionally biased region" description="Polar residues" evidence="11">
    <location>
        <begin position="783"/>
        <end position="796"/>
    </location>
</feature>
<keyword evidence="9 12" id="KW-0472">Membrane</keyword>
<keyword evidence="5" id="KW-0328">Glycosyltransferase</keyword>
<dbReference type="InterPro" id="IPR027451">
    <property type="entry name" value="EmbABC_dom1"/>
</dbReference>
<feature type="region of interest" description="Disordered" evidence="11">
    <location>
        <begin position="781"/>
        <end position="818"/>
    </location>
</feature>
<evidence type="ECO:0000259" key="14">
    <source>
        <dbReference type="Pfam" id="PF14896"/>
    </source>
</evidence>
<comment type="caution">
    <text evidence="16">The sequence shown here is derived from an EMBL/GenBank/DDBJ whole genome shotgun (WGS) entry which is preliminary data.</text>
</comment>
<feature type="transmembrane region" description="Helical" evidence="12">
    <location>
        <begin position="609"/>
        <end position="631"/>
    </location>
</feature>
<name>A0A3A4KJ05_9NOCA</name>
<evidence type="ECO:0000256" key="6">
    <source>
        <dbReference type="ARBA" id="ARBA00022679"/>
    </source>
</evidence>
<evidence type="ECO:0000313" key="16">
    <source>
        <dbReference type="EMBL" id="RJO69153.1"/>
    </source>
</evidence>
<feature type="transmembrane region" description="Helical" evidence="12">
    <location>
        <begin position="553"/>
        <end position="573"/>
    </location>
</feature>
<dbReference type="InterPro" id="IPR032731">
    <property type="entry name" value="Arabino_trans_C"/>
</dbReference>
<feature type="domain" description="Arabinosyltransferas concanavalin like" evidence="15">
    <location>
        <begin position="51"/>
        <end position="208"/>
    </location>
</feature>
<feature type="transmembrane region" description="Helical" evidence="12">
    <location>
        <begin position="579"/>
        <end position="602"/>
    </location>
</feature>
<sequence>MVWAGQPSVEDSQRGTANRSERGGWARPVAIIAGLVGLLLAVAVPFLPVRQEAARVSWPQAGALTNVESPLLSYAPLDLSLQVPCAALTALDHAGGVAVSTIPRQSPDIEHYGFVVKVVADAGERPGRVDVVSRNTLLWSAPLNEVRERACGLDIAIDAARASVRLTGADDAAKVTAGDLRPQAVGVFTELTGMPPQGLHVDVAVDSRFSTSPTVLKFVVMVLAVLATVVALAALHQLDRRDGRRTRRFLPQRWWRLRPSDLIVFGVLLIWHFLGANTSDDGYILGMARGAQSSGYMSNYYRWFSVDEGPFYTPYTDIIGWMARISTASLWVRLPTLLVAVLTWWVISREVLPRLGTVFRDNRIAVWTAALVFLAFWLPYNNGLRGEPFVACGVILTWVSVERAIATRRLLPAALALFLAALTLTVAPSGLICVGALLAGARSMTAVVLRRAKDVGYLALLLPLAAAGAIILTVVFADRTFAATMEMTYVHGLIGPGDSWFAEYLRYQYLLQFNADGWLTRRFGMFAMLLGLVVCAATMLRRGGHIPGTAMGPARRVVGITVAAMGFMMFAPTKWTHQFGVFAGLATCVVALTAVAVGPAVLRPLRNRALFAAVVFFALAMTFVAANGYWYVSSWGIPWWDKAPSYHGHGLSTVFVGLTALALLAAGWFHIRPDSRPGRRFAWLTRVPVLAVAAAGMVLFLLLSFAKAAVAQYPSYSLAQSNLSATFQGGCGLADKVLVETDPNASMLRPLSADIAAGLGGAESTGFSPNGVAPVLTSDEVESTTGRANSVSSDPNQLRDAAKTAGSGSDTSHGSGINGSTIALPFGLDPATTPVLGSYRDGDQLPATLTSDWYRLPDPVNGSRGQIIAIAVAGRIHSVDPDGLVRPGQRLEVEYGHLGADGQVAVEGRAVPLDIGPAPMWRNLRVPLDRMPGDTDVVRLVGEDKDPNRDQWFAVTPPRVPQTKTLNALVGSKTPVLLDWSVGLNFPCQNPVPTHDGVSDLPKYRILPDRNGATITNLWQAHDGGGPLGWTQLLFTSRTLPAYLDSDWNRDWGSIEQYVPVDPTAQPAEVAVDQVRRWGTWTPGHINTDW</sequence>
<feature type="transmembrane region" description="Helical" evidence="12">
    <location>
        <begin position="255"/>
        <end position="274"/>
    </location>
</feature>
<dbReference type="GO" id="GO:0052636">
    <property type="term" value="F:arabinosyltransferase activity"/>
    <property type="evidence" value="ECO:0007669"/>
    <property type="project" value="InterPro"/>
</dbReference>
<dbReference type="AlphaFoldDB" id="A0A3A4KJ05"/>
<keyword evidence="4" id="KW-1003">Cell membrane</keyword>
<dbReference type="InterPro" id="IPR040920">
    <property type="entry name" value="Arabino_trans_N"/>
</dbReference>